<accession>A0A369KB98</accession>
<dbReference type="Proteomes" id="UP000076154">
    <property type="component" value="Unassembled WGS sequence"/>
</dbReference>
<comment type="caution">
    <text evidence="1">The sequence shown here is derived from an EMBL/GenBank/DDBJ whole genome shotgun (WGS) entry which is preliminary data.</text>
</comment>
<dbReference type="AlphaFoldDB" id="A0A369KB98"/>
<gene>
    <name evidence="1" type="ORF">Hypma_001379</name>
</gene>
<keyword evidence="2" id="KW-1185">Reference proteome</keyword>
<evidence type="ECO:0000313" key="1">
    <source>
        <dbReference type="EMBL" id="RDB28216.1"/>
    </source>
</evidence>
<proteinExistence type="predicted"/>
<sequence length="196" mass="22684">MQLLFLFVSVRLRVDKMIARRPGHQFGDTGSSIQLKALQGIRPFHRRESRRKDVEKDHLHGNHAFSMPFDTFSTLSRGKKECLPRSEGLLYHLTHMVPLLAENPEKVFDYRPEHHIESRAMDALSPSLCFLPHAFTIPSSHVLSYFFFSHAHMHTLESTVYEPRLEEMLCLRARAPFYVLLQAGFLERGGDITLLQ</sequence>
<organism evidence="1 2">
    <name type="scientific">Hypsizygus marmoreus</name>
    <name type="common">White beech mushroom</name>
    <name type="synonym">Agaricus marmoreus</name>
    <dbReference type="NCBI Taxonomy" id="39966"/>
    <lineage>
        <taxon>Eukaryota</taxon>
        <taxon>Fungi</taxon>
        <taxon>Dikarya</taxon>
        <taxon>Basidiomycota</taxon>
        <taxon>Agaricomycotina</taxon>
        <taxon>Agaricomycetes</taxon>
        <taxon>Agaricomycetidae</taxon>
        <taxon>Agaricales</taxon>
        <taxon>Tricholomatineae</taxon>
        <taxon>Lyophyllaceae</taxon>
        <taxon>Hypsizygus</taxon>
    </lineage>
</organism>
<name>A0A369KB98_HYPMA</name>
<evidence type="ECO:0000313" key="2">
    <source>
        <dbReference type="Proteomes" id="UP000076154"/>
    </source>
</evidence>
<dbReference type="InParanoid" id="A0A369KB98"/>
<reference evidence="1" key="1">
    <citation type="submission" date="2018-04" db="EMBL/GenBank/DDBJ databases">
        <title>Whole genome sequencing of Hypsizygus marmoreus.</title>
        <authorList>
            <person name="Choi I.-G."/>
            <person name="Min B."/>
            <person name="Kim J.-G."/>
            <person name="Kim S."/>
            <person name="Oh Y.-L."/>
            <person name="Kong W.-S."/>
            <person name="Park H."/>
            <person name="Jeong J."/>
            <person name="Song E.-S."/>
        </authorList>
    </citation>
    <scope>NUCLEOTIDE SEQUENCE [LARGE SCALE GENOMIC DNA]</scope>
    <source>
        <strain evidence="1">51987-8</strain>
    </source>
</reference>
<dbReference type="EMBL" id="LUEZ02000012">
    <property type="protein sequence ID" value="RDB28216.1"/>
    <property type="molecule type" value="Genomic_DNA"/>
</dbReference>
<protein>
    <submittedName>
        <fullName evidence="1">Uncharacterized protein</fullName>
    </submittedName>
</protein>